<accession>A0A218P2Z4</accession>
<feature type="transmembrane region" description="Helical" evidence="1">
    <location>
        <begin position="42"/>
        <end position="64"/>
    </location>
</feature>
<dbReference type="KEGG" id="tce:A3L02_06875"/>
<evidence type="ECO:0000256" key="1">
    <source>
        <dbReference type="SAM" id="Phobius"/>
    </source>
</evidence>
<protein>
    <submittedName>
        <fullName evidence="2">Uncharacterized protein</fullName>
    </submittedName>
</protein>
<dbReference type="Proteomes" id="UP000197156">
    <property type="component" value="Chromosome"/>
</dbReference>
<evidence type="ECO:0000313" key="3">
    <source>
        <dbReference type="Proteomes" id="UP000197156"/>
    </source>
</evidence>
<dbReference type="AlphaFoldDB" id="A0A218P2Z4"/>
<name>A0A218P2Z4_THECE</name>
<keyword evidence="1" id="KW-0472">Membrane</keyword>
<feature type="transmembrane region" description="Helical" evidence="1">
    <location>
        <begin position="108"/>
        <end position="128"/>
    </location>
</feature>
<dbReference type="RefSeq" id="WP_088863237.1">
    <property type="nucleotide sequence ID" value="NZ_CP014854.1"/>
</dbReference>
<keyword evidence="1" id="KW-0812">Transmembrane</keyword>
<dbReference type="EMBL" id="CP014854">
    <property type="protein sequence ID" value="ASI99301.1"/>
    <property type="molecule type" value="Genomic_DNA"/>
</dbReference>
<feature type="transmembrane region" description="Helical" evidence="1">
    <location>
        <begin position="6"/>
        <end position="30"/>
    </location>
</feature>
<evidence type="ECO:0000313" key="2">
    <source>
        <dbReference type="EMBL" id="ASI99301.1"/>
    </source>
</evidence>
<dbReference type="GeneID" id="33324469"/>
<keyword evidence="1" id="KW-1133">Transmembrane helix</keyword>
<gene>
    <name evidence="2" type="ORF">A3L02_06875</name>
</gene>
<organism evidence="2 3">
    <name type="scientific">Thermococcus celer Vu 13 = JCM 8558</name>
    <dbReference type="NCBI Taxonomy" id="1293037"/>
    <lineage>
        <taxon>Archaea</taxon>
        <taxon>Methanobacteriati</taxon>
        <taxon>Methanobacteriota</taxon>
        <taxon>Thermococci</taxon>
        <taxon>Thermococcales</taxon>
        <taxon>Thermococcaceae</taxon>
        <taxon>Thermococcus</taxon>
    </lineage>
</organism>
<sequence length="194" mass="21084">MGMLKYILLGCFALQGLINVLLFGFPPVMFSVVIPNSIYKEIYWLVPFLIVFYLLLAVASLYYLGASGYAGNPPVPKRGRLLGFLYFSLGAVGSAWVLPEFSTPREGVIRLAFVLWLLSSVCGIVALWRLKESVTGLVAAVVMVLVLVSAFLSFVTAGWLAEDYGVHLRASEGIPENATVIVAHPQNVSPPNGF</sequence>
<keyword evidence="3" id="KW-1185">Reference proteome</keyword>
<dbReference type="OrthoDB" id="101199at2157"/>
<feature type="transmembrane region" description="Helical" evidence="1">
    <location>
        <begin position="84"/>
        <end position="101"/>
    </location>
</feature>
<reference evidence="2 3" key="1">
    <citation type="submission" date="2016-03" db="EMBL/GenBank/DDBJ databases">
        <title>Complete genome sequence of Thermococcus celer.</title>
        <authorList>
            <person name="Oger P.M."/>
        </authorList>
    </citation>
    <scope>NUCLEOTIDE SEQUENCE [LARGE SCALE GENOMIC DNA]</scope>
    <source>
        <strain evidence="2 3">Vu 13</strain>
    </source>
</reference>
<feature type="transmembrane region" description="Helical" evidence="1">
    <location>
        <begin position="134"/>
        <end position="161"/>
    </location>
</feature>
<proteinExistence type="predicted"/>